<dbReference type="InterPro" id="IPR002413">
    <property type="entry name" value="V5_allergen-like"/>
</dbReference>
<accession>A0A3P6R0H7</accession>
<dbReference type="AlphaFoldDB" id="A0A3P6R0H7"/>
<evidence type="ECO:0000259" key="1">
    <source>
        <dbReference type="SMART" id="SM00198"/>
    </source>
</evidence>
<dbReference type="Pfam" id="PF00188">
    <property type="entry name" value="CAP"/>
    <property type="match status" value="1"/>
</dbReference>
<evidence type="ECO:0000313" key="3">
    <source>
        <dbReference type="Proteomes" id="UP000271889"/>
    </source>
</evidence>
<dbReference type="SUPFAM" id="SSF55797">
    <property type="entry name" value="PR-1-like"/>
    <property type="match status" value="1"/>
</dbReference>
<dbReference type="OrthoDB" id="5853705at2759"/>
<feature type="domain" description="SCP" evidence="1">
    <location>
        <begin position="4"/>
        <end position="182"/>
    </location>
</feature>
<dbReference type="InterPro" id="IPR035940">
    <property type="entry name" value="CAP_sf"/>
</dbReference>
<protein>
    <recommendedName>
        <fullName evidence="1">SCP domain-containing protein</fullName>
    </recommendedName>
</protein>
<name>A0A3P6R0H7_CYLGO</name>
<dbReference type="Proteomes" id="UP000271889">
    <property type="component" value="Unassembled WGS sequence"/>
</dbReference>
<dbReference type="InterPro" id="IPR014044">
    <property type="entry name" value="CAP_dom"/>
</dbReference>
<dbReference type="EMBL" id="UYRV01001274">
    <property type="protein sequence ID" value="VDK46625.1"/>
    <property type="molecule type" value="Genomic_DNA"/>
</dbReference>
<dbReference type="SMART" id="SM00198">
    <property type="entry name" value="SCP"/>
    <property type="match status" value="1"/>
</dbReference>
<dbReference type="PANTHER" id="PTHR10334">
    <property type="entry name" value="CYSTEINE-RICH SECRETORY PROTEIN-RELATED"/>
    <property type="match status" value="1"/>
</dbReference>
<evidence type="ECO:0000313" key="2">
    <source>
        <dbReference type="EMBL" id="VDK46625.1"/>
    </source>
</evidence>
<dbReference type="PRINTS" id="PR00838">
    <property type="entry name" value="V5ALLERGEN"/>
</dbReference>
<proteinExistence type="predicted"/>
<keyword evidence="3" id="KW-1185">Reference proteome</keyword>
<dbReference type="InterPro" id="IPR001283">
    <property type="entry name" value="CRISP-related"/>
</dbReference>
<organism evidence="2 3">
    <name type="scientific">Cylicostephanus goldi</name>
    <name type="common">Nematode worm</name>
    <dbReference type="NCBI Taxonomy" id="71465"/>
    <lineage>
        <taxon>Eukaryota</taxon>
        <taxon>Metazoa</taxon>
        <taxon>Ecdysozoa</taxon>
        <taxon>Nematoda</taxon>
        <taxon>Chromadorea</taxon>
        <taxon>Rhabditida</taxon>
        <taxon>Rhabditina</taxon>
        <taxon>Rhabditomorpha</taxon>
        <taxon>Strongyloidea</taxon>
        <taxon>Strongylidae</taxon>
        <taxon>Cylicostephanus</taxon>
    </lineage>
</organism>
<dbReference type="Gene3D" id="3.40.33.10">
    <property type="entry name" value="CAP"/>
    <property type="match status" value="1"/>
</dbReference>
<reference evidence="2 3" key="1">
    <citation type="submission" date="2018-11" db="EMBL/GenBank/DDBJ databases">
        <authorList>
            <consortium name="Pathogen Informatics"/>
        </authorList>
    </citation>
    <scope>NUCLEOTIDE SEQUENCE [LARGE SCALE GENOMIC DNA]</scope>
</reference>
<gene>
    <name evidence="2" type="ORF">CGOC_LOCUS819</name>
</gene>
<dbReference type="CDD" id="cd05380">
    <property type="entry name" value="CAP_euk"/>
    <property type="match status" value="1"/>
</dbReference>
<dbReference type="PRINTS" id="PR00837">
    <property type="entry name" value="V5TPXLIKE"/>
</dbReference>
<sequence length="209" mass="23588">MTDSARMAFVNLQNTFRSSLARGLERDGLGGKAPKASKMLRMVYDCSIEASAMKSARKCTFAHSNDSERPGLGENLYMTTILDFDKIKTAEQASQKWWSELEEFGVGPENRLTMALWKRRDKKIGHYTQLRWHGTPAISLDVPSWLALSSHTVFVSMDQSKFLEHQHLLEDCKCEFRGNYINGQIYSIGEPCTGCPHNCDNTKGLCNVV</sequence>